<comment type="subcellular location">
    <subcellularLocation>
        <location evidence="1">Membrane</location>
        <topology evidence="1">Multi-pass membrane protein</topology>
    </subcellularLocation>
</comment>
<evidence type="ECO:0000256" key="2">
    <source>
        <dbReference type="ARBA" id="ARBA00006464"/>
    </source>
</evidence>
<dbReference type="NCBIfam" id="TIGR03025">
    <property type="entry name" value="EPS_sugtrans"/>
    <property type="match status" value="1"/>
</dbReference>
<name>A0ABQ4TVV0_9HYPH</name>
<feature type="transmembrane region" description="Helical" evidence="8">
    <location>
        <begin position="102"/>
        <end position="123"/>
    </location>
</feature>
<feature type="transmembrane region" description="Helical" evidence="8">
    <location>
        <begin position="31"/>
        <end position="57"/>
    </location>
</feature>
<evidence type="ECO:0000256" key="1">
    <source>
        <dbReference type="ARBA" id="ARBA00004141"/>
    </source>
</evidence>
<comment type="similarity">
    <text evidence="2">Belongs to the bacterial sugar transferase family.</text>
</comment>
<dbReference type="NCBIfam" id="TIGR03023">
    <property type="entry name" value="WcaJ_sugtrans"/>
    <property type="match status" value="1"/>
</dbReference>
<protein>
    <recommendedName>
        <fullName evidence="9">Bacterial sugar transferase domain-containing protein</fullName>
    </recommendedName>
</protein>
<dbReference type="Pfam" id="PF02397">
    <property type="entry name" value="Bac_transf"/>
    <property type="match status" value="1"/>
</dbReference>
<dbReference type="InterPro" id="IPR017473">
    <property type="entry name" value="Undecaprenyl-P_gluc_Ptfrase"/>
</dbReference>
<comment type="caution">
    <text evidence="10">The sequence shown here is derived from an EMBL/GenBank/DDBJ whole genome shotgun (WGS) entry which is preliminary data.</text>
</comment>
<sequence>MASTHEQVRSAASRFFGASRKSGSLAIPARFMSAGFAMGDFTTIMLCAWLAGLAYHWQTFSRLGSEDAYVATGAVFASLFVLRMHARGYYSMERLTARPVDLTEIVSTWLMVVGICTGLAFMLKVGGEVSRGFFLVFVAGGVATICCLRAGTQRIARHAVTAHVIADRRVLLLGERSEVFSVGLQRRLRASGYRIIDAIPCEFRSNADIATCAASAISRARSEPVEEILICLSWSRFDDLEDLLKRLRVLPLPALVVADHRVRNLLSKPVTQVGSVLALEVQRSPLSLGEQAAKRAFDVVVAAVALLALAPLLAGVAVAIRLGSPGPALFRQTRIGFSGRRFQIYKFRTMTVQDDGAVVRQATRDDRRVTRLGRFLRSSSIDELPQLLNVLRGEMSLVGPRPHALAHDDQYTQMIANYAYRHHMKPGITGLAQTNKCRGETQTVDKMEQRVGYDIQYINSWSIWLDLKLIFATATQVFKHDAY</sequence>
<proteinExistence type="inferred from homology"/>
<keyword evidence="4 8" id="KW-0812">Transmembrane</keyword>
<keyword evidence="6 8" id="KW-0472">Membrane</keyword>
<evidence type="ECO:0000256" key="4">
    <source>
        <dbReference type="ARBA" id="ARBA00022692"/>
    </source>
</evidence>
<evidence type="ECO:0000256" key="8">
    <source>
        <dbReference type="SAM" id="Phobius"/>
    </source>
</evidence>
<reference evidence="10" key="2">
    <citation type="submission" date="2021-08" db="EMBL/GenBank/DDBJ databases">
        <authorList>
            <person name="Tani A."/>
            <person name="Ola A."/>
            <person name="Ogura Y."/>
            <person name="Katsura K."/>
            <person name="Hayashi T."/>
        </authorList>
    </citation>
    <scope>NUCLEOTIDE SEQUENCE</scope>
    <source>
        <strain evidence="10">DSM 23632</strain>
    </source>
</reference>
<dbReference type="Pfam" id="PF13727">
    <property type="entry name" value="CoA_binding_3"/>
    <property type="match status" value="1"/>
</dbReference>
<feature type="transmembrane region" description="Helical" evidence="8">
    <location>
        <begin position="129"/>
        <end position="148"/>
    </location>
</feature>
<dbReference type="Proteomes" id="UP001055057">
    <property type="component" value="Unassembled WGS sequence"/>
</dbReference>
<dbReference type="InterPro" id="IPR003362">
    <property type="entry name" value="Bact_transf"/>
</dbReference>
<feature type="transmembrane region" description="Helical" evidence="8">
    <location>
        <begin position="69"/>
        <end position="90"/>
    </location>
</feature>
<feature type="transmembrane region" description="Helical" evidence="8">
    <location>
        <begin position="296"/>
        <end position="320"/>
    </location>
</feature>
<dbReference type="InterPro" id="IPR017475">
    <property type="entry name" value="EPS_sugar_tfrase"/>
</dbReference>
<dbReference type="EMBL" id="BPRB01000040">
    <property type="protein sequence ID" value="GJE58609.1"/>
    <property type="molecule type" value="Genomic_DNA"/>
</dbReference>
<organism evidence="10 11">
    <name type="scientific">Methylobacterium trifolii</name>
    <dbReference type="NCBI Taxonomy" id="1003092"/>
    <lineage>
        <taxon>Bacteria</taxon>
        <taxon>Pseudomonadati</taxon>
        <taxon>Pseudomonadota</taxon>
        <taxon>Alphaproteobacteria</taxon>
        <taxon>Hyphomicrobiales</taxon>
        <taxon>Methylobacteriaceae</taxon>
        <taxon>Methylobacterium</taxon>
    </lineage>
</organism>
<keyword evidence="11" id="KW-1185">Reference proteome</keyword>
<keyword evidence="5 8" id="KW-1133">Transmembrane helix</keyword>
<evidence type="ECO:0000256" key="3">
    <source>
        <dbReference type="ARBA" id="ARBA00022679"/>
    </source>
</evidence>
<dbReference type="RefSeq" id="WP_283214953.1">
    <property type="nucleotide sequence ID" value="NZ_BPRB01000040.1"/>
</dbReference>
<dbReference type="PANTHER" id="PTHR30576:SF21">
    <property type="entry name" value="UDP-GLUCOSE:UNDECAPRENYL-PHOSPHATE GLUCOSE-1-PHOSPHATE TRANSFERASE"/>
    <property type="match status" value="1"/>
</dbReference>
<reference evidence="10" key="1">
    <citation type="journal article" date="2021" name="Front. Microbiol.">
        <title>Comprehensive Comparative Genomics and Phenotyping of Methylobacterium Species.</title>
        <authorList>
            <person name="Alessa O."/>
            <person name="Ogura Y."/>
            <person name="Fujitani Y."/>
            <person name="Takami H."/>
            <person name="Hayashi T."/>
            <person name="Sahin N."/>
            <person name="Tani A."/>
        </authorList>
    </citation>
    <scope>NUCLEOTIDE SEQUENCE</scope>
    <source>
        <strain evidence="10">DSM 23632</strain>
    </source>
</reference>
<evidence type="ECO:0000256" key="7">
    <source>
        <dbReference type="ARBA" id="ARBA00023169"/>
    </source>
</evidence>
<dbReference type="PANTHER" id="PTHR30576">
    <property type="entry name" value="COLANIC BIOSYNTHESIS UDP-GLUCOSE LIPID CARRIER TRANSFERASE"/>
    <property type="match status" value="1"/>
</dbReference>
<gene>
    <name evidence="10" type="ORF">MPOCJGCO_0691</name>
</gene>
<feature type="domain" description="Bacterial sugar transferase" evidence="9">
    <location>
        <begin position="294"/>
        <end position="479"/>
    </location>
</feature>
<keyword evidence="3" id="KW-0808">Transferase</keyword>
<evidence type="ECO:0000256" key="5">
    <source>
        <dbReference type="ARBA" id="ARBA00022989"/>
    </source>
</evidence>
<accession>A0ABQ4TVV0</accession>
<evidence type="ECO:0000259" key="9">
    <source>
        <dbReference type="Pfam" id="PF02397"/>
    </source>
</evidence>
<keyword evidence="7" id="KW-0270">Exopolysaccharide synthesis</keyword>
<evidence type="ECO:0000256" key="6">
    <source>
        <dbReference type="ARBA" id="ARBA00023136"/>
    </source>
</evidence>
<evidence type="ECO:0000313" key="10">
    <source>
        <dbReference type="EMBL" id="GJE58609.1"/>
    </source>
</evidence>
<evidence type="ECO:0000313" key="11">
    <source>
        <dbReference type="Proteomes" id="UP001055057"/>
    </source>
</evidence>